<evidence type="ECO:0000313" key="2">
    <source>
        <dbReference type="EMBL" id="BBG99613.1"/>
    </source>
</evidence>
<feature type="region of interest" description="Disordered" evidence="1">
    <location>
        <begin position="55"/>
        <end position="115"/>
    </location>
</feature>
<reference evidence="2" key="1">
    <citation type="journal article" date="2019" name="Science">
        <title>Mutation of a bHLH transcription factor allowed almond domestication.</title>
        <authorList>
            <person name="Sanchez-Perez R."/>
            <person name="Pavan S."/>
            <person name="Mazzeo R."/>
            <person name="Moldovan C."/>
            <person name="Aiese Cigliano R."/>
            <person name="Del Cueto J."/>
            <person name="Ricciardi F."/>
            <person name="Lotti C."/>
            <person name="Ricciardi L."/>
            <person name="Dicenta F."/>
            <person name="Lopez-Marques R.L."/>
            <person name="Lindberg Moller B."/>
        </authorList>
    </citation>
    <scope>NUCLEOTIDE SEQUENCE</scope>
</reference>
<gene>
    <name evidence="2" type="ORF">Prudu_009358</name>
</gene>
<sequence>WICKNPASLSLSLSCENGPPPSKACWRRLRAQPATRPVRWNRRRVLYLSRMIPRPPTTCAGRKLRKNDGNSPKLTEISRPPISLLQPPFSSTQALEARLPHEGPSKGPASSDQHW</sequence>
<name>A0A4Y1R673_PRUDU</name>
<protein>
    <submittedName>
        <fullName evidence="2">2-oxoglutarate and Fe(II)-dependent oxygenase superfamily protein</fullName>
    </submittedName>
</protein>
<accession>A0A4Y1R673</accession>
<dbReference type="EMBL" id="AP019299">
    <property type="protein sequence ID" value="BBG99613.1"/>
    <property type="molecule type" value="Genomic_DNA"/>
</dbReference>
<dbReference type="AlphaFoldDB" id="A0A4Y1R673"/>
<organism evidence="2">
    <name type="scientific">Prunus dulcis</name>
    <name type="common">Almond</name>
    <name type="synonym">Amygdalus dulcis</name>
    <dbReference type="NCBI Taxonomy" id="3755"/>
    <lineage>
        <taxon>Eukaryota</taxon>
        <taxon>Viridiplantae</taxon>
        <taxon>Streptophyta</taxon>
        <taxon>Embryophyta</taxon>
        <taxon>Tracheophyta</taxon>
        <taxon>Spermatophyta</taxon>
        <taxon>Magnoliopsida</taxon>
        <taxon>eudicotyledons</taxon>
        <taxon>Gunneridae</taxon>
        <taxon>Pentapetalae</taxon>
        <taxon>rosids</taxon>
        <taxon>fabids</taxon>
        <taxon>Rosales</taxon>
        <taxon>Rosaceae</taxon>
        <taxon>Amygdaloideae</taxon>
        <taxon>Amygdaleae</taxon>
        <taxon>Prunus</taxon>
    </lineage>
</organism>
<proteinExistence type="predicted"/>
<evidence type="ECO:0000256" key="1">
    <source>
        <dbReference type="SAM" id="MobiDB-lite"/>
    </source>
</evidence>
<feature type="non-terminal residue" evidence="2">
    <location>
        <position position="1"/>
    </location>
</feature>